<proteinExistence type="predicted"/>
<keyword evidence="2" id="KW-1185">Reference proteome</keyword>
<dbReference type="GeneID" id="33349999"/>
<dbReference type="Proteomes" id="UP000203978">
    <property type="component" value="Segment"/>
</dbReference>
<dbReference type="KEGG" id="vg:33349999"/>
<accession>A0A220IGP5</accession>
<evidence type="ECO:0000313" key="1">
    <source>
        <dbReference type="EMBL" id="ASH99147.1"/>
    </source>
</evidence>
<reference evidence="2" key="1">
    <citation type="submission" date="2017-06" db="EMBL/GenBank/DDBJ databases">
        <title>Comparison of the viromes in a wild diseased and healthy captive giant pandas.</title>
        <authorList>
            <person name="Zhang W."/>
        </authorList>
    </citation>
    <scope>NUCLEOTIDE SEQUENCE [LARGE SCALE GENOMIC DNA]</scope>
    <source>
        <strain evidence="2">gpge004</strain>
    </source>
</reference>
<dbReference type="EMBL" id="MF327561">
    <property type="protein sequence ID" value="ASH99147.1"/>
    <property type="molecule type" value="Genomic_DNA"/>
</dbReference>
<dbReference type="RefSeq" id="YP_009389448.1">
    <property type="nucleotide sequence ID" value="NC_035197.1"/>
</dbReference>
<evidence type="ECO:0000313" key="2">
    <source>
        <dbReference type="Proteomes" id="UP000203978"/>
    </source>
</evidence>
<sequence length="196" mass="21518">MSSSRTHNLMVFLNGTFWSISVALEQSVSLRERTTLMGVLISMLSAISDENSGPDDPISLMLEAATRTLRHQEVVQSSVGTMQSKMETLLQGGWHGRAQVDFLRLRINGARLSEQKTSSSFGSLLKSWIQKHSQLSTHHSESLLTGDSGLSPSPTFIPMGSNLSLEWYLSWLNGENSLLDMIQEVSHASPSRPCGA</sequence>
<organism evidence="1 2">
    <name type="scientific">Giant panda associated gemycircularvirus</name>
    <dbReference type="NCBI Taxonomy" id="2016461"/>
    <lineage>
        <taxon>Viruses</taxon>
        <taxon>Monodnaviria</taxon>
        <taxon>Shotokuvirae</taxon>
        <taxon>Cressdnaviricota</taxon>
        <taxon>Repensiviricetes</taxon>
        <taxon>Geplafuvirales</taxon>
        <taxon>Genomoviridae</taxon>
        <taxon>Gemycircularvirus</taxon>
    </lineage>
</organism>
<protein>
    <submittedName>
        <fullName evidence="1">Putative ORF3 protein</fullName>
    </submittedName>
</protein>
<name>A0A220IGP5_9VIRU</name>
<dbReference type="OrthoDB" id="40367at10239"/>